<keyword evidence="3 5" id="KW-0238">DNA-binding</keyword>
<comment type="caution">
    <text evidence="9">The sequence shown here is derived from an EMBL/GenBank/DDBJ whole genome shotgun (WGS) entry which is preliminary data.</text>
</comment>
<dbReference type="GO" id="GO:0006352">
    <property type="term" value="P:DNA-templated transcription initiation"/>
    <property type="evidence" value="ECO:0007669"/>
    <property type="project" value="InterPro"/>
</dbReference>
<feature type="domain" description="RNA polymerase sigma-70 region 2" evidence="7">
    <location>
        <begin position="29"/>
        <end position="94"/>
    </location>
</feature>
<keyword evidence="2 5" id="KW-0731">Sigma factor</keyword>
<keyword evidence="10" id="KW-1185">Reference proteome</keyword>
<feature type="domain" description="Alpha-L-arabinofuranosidase B arabinose-binding" evidence="8">
    <location>
        <begin position="424"/>
        <end position="555"/>
    </location>
</feature>
<dbReference type="RefSeq" id="WP_062235688.1">
    <property type="nucleotide sequence ID" value="NZ_JBIBHB010000001.1"/>
</dbReference>
<evidence type="ECO:0000256" key="5">
    <source>
        <dbReference type="RuleBase" id="RU000716"/>
    </source>
</evidence>
<dbReference type="InterPro" id="IPR014284">
    <property type="entry name" value="RNA_pol_sigma-70_dom"/>
</dbReference>
<protein>
    <recommendedName>
        <fullName evidence="5">RNA polymerase sigma factor</fullName>
    </recommendedName>
</protein>
<evidence type="ECO:0000313" key="10">
    <source>
        <dbReference type="Proteomes" id="UP000054375"/>
    </source>
</evidence>
<evidence type="ECO:0000256" key="4">
    <source>
        <dbReference type="ARBA" id="ARBA00023163"/>
    </source>
</evidence>
<dbReference type="GO" id="GO:0046373">
    <property type="term" value="P:L-arabinose metabolic process"/>
    <property type="evidence" value="ECO:0007669"/>
    <property type="project" value="InterPro"/>
</dbReference>
<dbReference type="InterPro" id="IPR039425">
    <property type="entry name" value="RNA_pol_sigma-70-like"/>
</dbReference>
<dbReference type="SUPFAM" id="SSF88946">
    <property type="entry name" value="Sigma2 domain of RNA polymerase sigma factors"/>
    <property type="match status" value="1"/>
</dbReference>
<dbReference type="InterPro" id="IPR007627">
    <property type="entry name" value="RNA_pol_sigma70_r2"/>
</dbReference>
<dbReference type="SUPFAM" id="SSF110221">
    <property type="entry name" value="AbfB domain"/>
    <property type="match status" value="1"/>
</dbReference>
<dbReference type="Gene3D" id="1.10.1740.10">
    <property type="match status" value="1"/>
</dbReference>
<dbReference type="CDD" id="cd23399">
    <property type="entry name" value="beta-trefoil_ABD_ABFB"/>
    <property type="match status" value="1"/>
</dbReference>
<dbReference type="Gene3D" id="2.80.10.50">
    <property type="match status" value="1"/>
</dbReference>
<dbReference type="InterPro" id="IPR007934">
    <property type="entry name" value="AbfB_ABD"/>
</dbReference>
<sequence>MGSRDTRERPDVAVVAAARDGDRQAAEQLVGDCLPLVYNIVGRALHGHGDVDDVVQETMVRVLDGLPGLERPDRFRSWLVAITVRQIRDRWRAGRTWLTSDPLEDPGAGEAQPDFADLAILRLALSGQRREAVEATRWLEDEEREVLALWWMESAGELTRGELSAACGLTPSHAAVRVQRVKERLETARAVVRAVTASPRCPDLAPVLGSWDGRPSGLWRKRLARHVRDCPRCLRSASDLIPAEGLLAGLALVPVPIGLAGLVLARTAVAGSAGAGAGAGIRTAARGGRTTARGGRTTARGGRTTARGGRTTARGGRTAARASRTARTTGRLAAKPVTAAAATAVTLAVAGAAWYAATGSHEPGPRHAAAAALSPGTSSEQPSARTPAPRTATPTPTPPRTHAPAPKAASVTAAEPRFTGRHALRSVDRPGDYASQSDRLGILGPVGATSSEAARQAATFTFVPGLADPHCYSLKDAAGRYVRHYAFRIRLDTDDASALFRKDATFCPRAGSTPGSVSLESYNYPGRYLRHRDDLQLWLDPAQDTAAYRASRSFVLAAPWS</sequence>
<dbReference type="InterPro" id="IPR000838">
    <property type="entry name" value="RNA_pol_sigma70_ECF_CS"/>
</dbReference>
<evidence type="ECO:0000313" key="9">
    <source>
        <dbReference type="EMBL" id="KUN68049.1"/>
    </source>
</evidence>
<accession>A0A101S5V5</accession>
<dbReference type="EMBL" id="LMWV01000006">
    <property type="protein sequence ID" value="KUN68049.1"/>
    <property type="molecule type" value="Genomic_DNA"/>
</dbReference>
<gene>
    <name evidence="9" type="ORF">AQJ54_08775</name>
</gene>
<keyword evidence="1 5" id="KW-0805">Transcription regulation</keyword>
<dbReference type="GO" id="GO:0016987">
    <property type="term" value="F:sigma factor activity"/>
    <property type="evidence" value="ECO:0007669"/>
    <property type="project" value="UniProtKB-KW"/>
</dbReference>
<dbReference type="InterPro" id="IPR013325">
    <property type="entry name" value="RNA_pol_sigma_r2"/>
</dbReference>
<dbReference type="GO" id="GO:0046556">
    <property type="term" value="F:alpha-L-arabinofuranosidase activity"/>
    <property type="evidence" value="ECO:0007669"/>
    <property type="project" value="InterPro"/>
</dbReference>
<dbReference type="PANTHER" id="PTHR43133">
    <property type="entry name" value="RNA POLYMERASE ECF-TYPE SIGMA FACTO"/>
    <property type="match status" value="1"/>
</dbReference>
<dbReference type="InterPro" id="IPR036195">
    <property type="entry name" value="AbfB_ABD_sf"/>
</dbReference>
<organism evidence="9 10">
    <name type="scientific">Streptomyces griseorubiginosus</name>
    <dbReference type="NCBI Taxonomy" id="67304"/>
    <lineage>
        <taxon>Bacteria</taxon>
        <taxon>Bacillati</taxon>
        <taxon>Actinomycetota</taxon>
        <taxon>Actinomycetes</taxon>
        <taxon>Kitasatosporales</taxon>
        <taxon>Streptomycetaceae</taxon>
        <taxon>Streptomyces</taxon>
    </lineage>
</organism>
<dbReference type="AlphaFoldDB" id="A0A101S5V5"/>
<proteinExistence type="inferred from homology"/>
<dbReference type="Pfam" id="PF05270">
    <property type="entry name" value="AbfB"/>
    <property type="match status" value="1"/>
</dbReference>
<feature type="region of interest" description="Disordered" evidence="6">
    <location>
        <begin position="278"/>
        <end position="337"/>
    </location>
</feature>
<dbReference type="Proteomes" id="UP000054375">
    <property type="component" value="Unassembled WGS sequence"/>
</dbReference>
<dbReference type="PROSITE" id="PS01063">
    <property type="entry name" value="SIGMA70_ECF"/>
    <property type="match status" value="1"/>
</dbReference>
<reference evidence="9 10" key="1">
    <citation type="submission" date="2015-10" db="EMBL/GenBank/DDBJ databases">
        <title>Draft genome sequence of Streptomyces griseorubiginosus DSM 40469, type strain for the species Streptomyces griseorubiginosus.</title>
        <authorList>
            <person name="Ruckert C."/>
            <person name="Winkler A."/>
            <person name="Kalinowski J."/>
            <person name="Kampfer P."/>
            <person name="Glaeser S."/>
        </authorList>
    </citation>
    <scope>NUCLEOTIDE SEQUENCE [LARGE SCALE GENOMIC DNA]</scope>
    <source>
        <strain evidence="9 10">DSM 40469</strain>
    </source>
</reference>
<dbReference type="GO" id="GO:0003677">
    <property type="term" value="F:DNA binding"/>
    <property type="evidence" value="ECO:0007669"/>
    <property type="project" value="UniProtKB-KW"/>
</dbReference>
<feature type="region of interest" description="Disordered" evidence="6">
    <location>
        <begin position="359"/>
        <end position="438"/>
    </location>
</feature>
<feature type="compositionally biased region" description="Low complexity" evidence="6">
    <location>
        <begin position="402"/>
        <end position="416"/>
    </location>
</feature>
<evidence type="ECO:0000256" key="2">
    <source>
        <dbReference type="ARBA" id="ARBA00023082"/>
    </source>
</evidence>
<evidence type="ECO:0000259" key="8">
    <source>
        <dbReference type="Pfam" id="PF05270"/>
    </source>
</evidence>
<keyword evidence="4 5" id="KW-0804">Transcription</keyword>
<evidence type="ECO:0000259" key="7">
    <source>
        <dbReference type="Pfam" id="PF04542"/>
    </source>
</evidence>
<dbReference type="PANTHER" id="PTHR43133:SF8">
    <property type="entry name" value="RNA POLYMERASE SIGMA FACTOR HI_1459-RELATED"/>
    <property type="match status" value="1"/>
</dbReference>
<name>A0A101S5V5_9ACTN</name>
<feature type="compositionally biased region" description="Low complexity" evidence="6">
    <location>
        <begin position="280"/>
        <end position="337"/>
    </location>
</feature>
<dbReference type="Pfam" id="PF04542">
    <property type="entry name" value="Sigma70_r2"/>
    <property type="match status" value="1"/>
</dbReference>
<feature type="compositionally biased region" description="Low complexity" evidence="6">
    <location>
        <begin position="382"/>
        <end position="394"/>
    </location>
</feature>
<comment type="similarity">
    <text evidence="5">Belongs to the sigma-70 factor family. ECF subfamily.</text>
</comment>
<evidence type="ECO:0000256" key="6">
    <source>
        <dbReference type="SAM" id="MobiDB-lite"/>
    </source>
</evidence>
<dbReference type="NCBIfam" id="TIGR02937">
    <property type="entry name" value="sigma70-ECF"/>
    <property type="match status" value="1"/>
</dbReference>
<evidence type="ECO:0000256" key="1">
    <source>
        <dbReference type="ARBA" id="ARBA00023015"/>
    </source>
</evidence>
<evidence type="ECO:0000256" key="3">
    <source>
        <dbReference type="ARBA" id="ARBA00023125"/>
    </source>
</evidence>